<dbReference type="Proteomes" id="UP000476281">
    <property type="component" value="Unassembled WGS sequence"/>
</dbReference>
<gene>
    <name evidence="1" type="ORF">F9C29_36905</name>
</gene>
<proteinExistence type="predicted"/>
<comment type="caution">
    <text evidence="1">The sequence shown here is derived from an EMBL/GenBank/DDBJ whole genome shotgun (WGS) entry which is preliminary data.</text>
</comment>
<keyword evidence="1" id="KW-0547">Nucleotide-binding</keyword>
<protein>
    <submittedName>
        <fullName evidence="1">Iron-enterobactin transporter ATP-binding protein</fullName>
    </submittedName>
</protein>
<name>A0A6L3X0H3_9ENTR</name>
<feature type="non-terminal residue" evidence="1">
    <location>
        <position position="33"/>
    </location>
</feature>
<evidence type="ECO:0000313" key="2">
    <source>
        <dbReference type="Proteomes" id="UP000476281"/>
    </source>
</evidence>
<dbReference type="AlphaFoldDB" id="A0A6L3X0H3"/>
<dbReference type="GO" id="GO:0005524">
    <property type="term" value="F:ATP binding"/>
    <property type="evidence" value="ECO:0007669"/>
    <property type="project" value="UniProtKB-KW"/>
</dbReference>
<reference evidence="1 2" key="1">
    <citation type="submission" date="2019-09" db="EMBL/GenBank/DDBJ databases">
        <title>Reversal of blaTEM antimicrobial resistance by CRISPR-Cas9 in clinical E. coli and other Enterobacteriaceae strains.</title>
        <authorList>
            <person name="Tagliaferri T."/>
            <person name="Guimaraes N."/>
            <person name="Pereira M."/>
            <person name="Felicori L."/>
            <person name="Horz H.-P."/>
            <person name="Santos S."/>
            <person name="Mendes T."/>
        </authorList>
    </citation>
    <scope>NUCLEOTIDE SEQUENCE [LARGE SCALE GENOMIC DNA]</scope>
    <source>
        <strain evidence="1 2">E2_blaTEM_MG</strain>
    </source>
</reference>
<accession>A0A6L3X0H3</accession>
<sequence>MTDSTPRLRGENLTLGYGKKIIARGLSGASRDG</sequence>
<evidence type="ECO:0000313" key="1">
    <source>
        <dbReference type="EMBL" id="KAB2414438.1"/>
    </source>
</evidence>
<keyword evidence="1" id="KW-0067">ATP-binding</keyword>
<organism evidence="1 2">
    <name type="scientific">Enterobacter hormaechei</name>
    <dbReference type="NCBI Taxonomy" id="158836"/>
    <lineage>
        <taxon>Bacteria</taxon>
        <taxon>Pseudomonadati</taxon>
        <taxon>Pseudomonadota</taxon>
        <taxon>Gammaproteobacteria</taxon>
        <taxon>Enterobacterales</taxon>
        <taxon>Enterobacteriaceae</taxon>
        <taxon>Enterobacter</taxon>
        <taxon>Enterobacter cloacae complex</taxon>
    </lineage>
</organism>
<dbReference type="EMBL" id="WBSZ01003104">
    <property type="protein sequence ID" value="KAB2414438.1"/>
    <property type="molecule type" value="Genomic_DNA"/>
</dbReference>